<feature type="domain" description="GGDEF" evidence="3">
    <location>
        <begin position="220"/>
        <end position="397"/>
    </location>
</feature>
<feature type="compositionally biased region" description="Low complexity" evidence="1">
    <location>
        <begin position="395"/>
        <end position="410"/>
    </location>
</feature>
<keyword evidence="4" id="KW-0808">Transferase</keyword>
<evidence type="ECO:0000313" key="5">
    <source>
        <dbReference type="Proteomes" id="UP001321700"/>
    </source>
</evidence>
<evidence type="ECO:0000259" key="3">
    <source>
        <dbReference type="SMART" id="SM00267"/>
    </source>
</evidence>
<reference evidence="4 5" key="1">
    <citation type="submission" date="2023-08" db="EMBL/GenBank/DDBJ databases">
        <title>Rhodoferax potami sp. nov. and Rhodoferax mekongensis sp. nov., isolated from the Mekong River in Thailand.</title>
        <authorList>
            <person name="Kitikhun S."/>
            <person name="Charoenyingcharoen P."/>
            <person name="Siriarchawattana P."/>
            <person name="Likhitrattanapisal S."/>
            <person name="Nilsakha T."/>
            <person name="Chanpet A."/>
            <person name="Rattanawaree P."/>
            <person name="Ingsriswang S."/>
        </authorList>
    </citation>
    <scope>NUCLEOTIDE SEQUENCE [LARGE SCALE GENOMIC DNA]</scope>
    <source>
        <strain evidence="4 5">TBRC 17660</strain>
    </source>
</reference>
<feature type="transmembrane region" description="Helical" evidence="2">
    <location>
        <begin position="40"/>
        <end position="59"/>
    </location>
</feature>
<feature type="transmembrane region" description="Helical" evidence="2">
    <location>
        <begin position="196"/>
        <end position="214"/>
    </location>
</feature>
<dbReference type="EC" id="2.7.7.65" evidence="4"/>
<dbReference type="InterPro" id="IPR029787">
    <property type="entry name" value="Nucleotide_cyclase"/>
</dbReference>
<comment type="caution">
    <text evidence="4">The sequence shown here is derived from an EMBL/GenBank/DDBJ whole genome shotgun (WGS) entry which is preliminary data.</text>
</comment>
<dbReference type="Proteomes" id="UP001321700">
    <property type="component" value="Unassembled WGS sequence"/>
</dbReference>
<dbReference type="InterPro" id="IPR000160">
    <property type="entry name" value="GGDEF_dom"/>
</dbReference>
<feature type="region of interest" description="Disordered" evidence="1">
    <location>
        <begin position="377"/>
        <end position="410"/>
    </location>
</feature>
<gene>
    <name evidence="4" type="ORF">RAE19_03850</name>
</gene>
<accession>A0ABU3KJM5</accession>
<keyword evidence="2" id="KW-0812">Transmembrane</keyword>
<dbReference type="EMBL" id="JAVBIK010000001">
    <property type="protein sequence ID" value="MDT7517880.1"/>
    <property type="molecule type" value="Genomic_DNA"/>
</dbReference>
<sequence>MGVTEIIIWSCLLGGLLTLSCGAVGEILSDNNPGAWRALSYVLVLGGSGVVGSGLPLALFPDLSPQTLQTVQSIIAPLSGALVLWYLGVWLGVALVDRMLYVTINWGAAAMVGVAALQSLIGLGFISTGSLNPLWISAVVSTTGVLFALHASVRAYRLGDDLARWMAVACGFLAVMVVGLYTCALWPTAIPVGGKAVIALCALVHFLMGIRLSMRRNQANSRLKRRASDTVGFDRATGLPTGSVLLTKVDDALWRAERAGVGCAVVALHLRNLYSMSESAGHAIDQQILTAVAARVRRAVGFRYVVGLYHPRCFVMVITHANRPQEVDRMMFRLKALVSSRLLLSDPQAGGHHFQPVFGLGVSHWVPGSSSAQQVLDDTEQRALAQVQSESPREAASTASATLTAASPLS</sequence>
<evidence type="ECO:0000256" key="2">
    <source>
        <dbReference type="SAM" id="Phobius"/>
    </source>
</evidence>
<proteinExistence type="predicted"/>
<keyword evidence="5" id="KW-1185">Reference proteome</keyword>
<feature type="transmembrane region" description="Helical" evidence="2">
    <location>
        <begin position="165"/>
        <end position="190"/>
    </location>
</feature>
<evidence type="ECO:0000256" key="1">
    <source>
        <dbReference type="SAM" id="MobiDB-lite"/>
    </source>
</evidence>
<feature type="transmembrane region" description="Helical" evidence="2">
    <location>
        <begin position="6"/>
        <end position="28"/>
    </location>
</feature>
<dbReference type="SUPFAM" id="SSF55073">
    <property type="entry name" value="Nucleotide cyclase"/>
    <property type="match status" value="1"/>
</dbReference>
<keyword evidence="4" id="KW-0548">Nucleotidyltransferase</keyword>
<organism evidence="4 5">
    <name type="scientific">Rhodoferax potami</name>
    <dbReference type="NCBI Taxonomy" id="3068338"/>
    <lineage>
        <taxon>Bacteria</taxon>
        <taxon>Pseudomonadati</taxon>
        <taxon>Pseudomonadota</taxon>
        <taxon>Betaproteobacteria</taxon>
        <taxon>Burkholderiales</taxon>
        <taxon>Comamonadaceae</taxon>
        <taxon>Rhodoferax</taxon>
    </lineage>
</organism>
<protein>
    <submittedName>
        <fullName evidence="4">Diguanylate cyclase</fullName>
        <ecNumber evidence="4">2.7.7.65</ecNumber>
    </submittedName>
</protein>
<dbReference type="SMART" id="SM00267">
    <property type="entry name" value="GGDEF"/>
    <property type="match status" value="1"/>
</dbReference>
<dbReference type="GO" id="GO:0052621">
    <property type="term" value="F:diguanylate cyclase activity"/>
    <property type="evidence" value="ECO:0007669"/>
    <property type="project" value="UniProtKB-EC"/>
</dbReference>
<dbReference type="Pfam" id="PF00990">
    <property type="entry name" value="GGDEF"/>
    <property type="match status" value="1"/>
</dbReference>
<dbReference type="InterPro" id="IPR043128">
    <property type="entry name" value="Rev_trsase/Diguanyl_cyclase"/>
</dbReference>
<feature type="transmembrane region" description="Helical" evidence="2">
    <location>
        <begin position="74"/>
        <end position="96"/>
    </location>
</feature>
<dbReference type="RefSeq" id="WP_313873680.1">
    <property type="nucleotide sequence ID" value="NZ_JAVBIK010000001.1"/>
</dbReference>
<keyword evidence="2" id="KW-1133">Transmembrane helix</keyword>
<feature type="transmembrane region" description="Helical" evidence="2">
    <location>
        <begin position="108"/>
        <end position="128"/>
    </location>
</feature>
<name>A0ABU3KJM5_9BURK</name>
<dbReference type="Gene3D" id="3.30.70.270">
    <property type="match status" value="1"/>
</dbReference>
<feature type="transmembrane region" description="Helical" evidence="2">
    <location>
        <begin position="134"/>
        <end position="153"/>
    </location>
</feature>
<keyword evidence="2" id="KW-0472">Membrane</keyword>
<evidence type="ECO:0000313" key="4">
    <source>
        <dbReference type="EMBL" id="MDT7517880.1"/>
    </source>
</evidence>